<evidence type="ECO:0000256" key="1">
    <source>
        <dbReference type="ARBA" id="ARBA00001964"/>
    </source>
</evidence>
<feature type="domain" description="Transketolase N-terminal" evidence="4">
    <location>
        <begin position="22"/>
        <end position="251"/>
    </location>
</feature>
<dbReference type="PANTHER" id="PTHR47514">
    <property type="entry name" value="TRANSKETOLASE N-TERMINAL SECTION-RELATED"/>
    <property type="match status" value="1"/>
</dbReference>
<gene>
    <name evidence="5" type="ORF">FKR81_26530</name>
</gene>
<comment type="caution">
    <text evidence="5">The sequence shown here is derived from an EMBL/GenBank/DDBJ whole genome shotgun (WGS) entry which is preliminary data.</text>
</comment>
<accession>A0A563ENS2</accession>
<evidence type="ECO:0000313" key="5">
    <source>
        <dbReference type="EMBL" id="TWP48937.1"/>
    </source>
</evidence>
<dbReference type="CDD" id="cd02012">
    <property type="entry name" value="TPP_TK"/>
    <property type="match status" value="1"/>
</dbReference>
<dbReference type="InterPro" id="IPR029061">
    <property type="entry name" value="THDP-binding"/>
</dbReference>
<proteinExistence type="inferred from homology"/>
<keyword evidence="3" id="KW-0786">Thiamine pyrophosphate</keyword>
<keyword evidence="6" id="KW-1185">Reference proteome</keyword>
<dbReference type="InterPro" id="IPR005474">
    <property type="entry name" value="Transketolase_N"/>
</dbReference>
<dbReference type="Gene3D" id="3.40.50.970">
    <property type="match status" value="1"/>
</dbReference>
<evidence type="ECO:0000256" key="2">
    <source>
        <dbReference type="ARBA" id="ARBA00007131"/>
    </source>
</evidence>
<dbReference type="PANTHER" id="PTHR47514:SF1">
    <property type="entry name" value="TRANSKETOLASE N-TERMINAL SECTION-RELATED"/>
    <property type="match status" value="1"/>
</dbReference>
<protein>
    <submittedName>
        <fullName evidence="5">Transketolase</fullName>
    </submittedName>
</protein>
<dbReference type="OrthoDB" id="8732661at2"/>
<reference evidence="5 6" key="1">
    <citation type="submission" date="2019-07" db="EMBL/GenBank/DDBJ databases">
        <title>Lentzea xizangensis sp. nov., isolated from Qinghai-Tibetan Plateau Soils.</title>
        <authorList>
            <person name="Huang J."/>
        </authorList>
    </citation>
    <scope>NUCLEOTIDE SEQUENCE [LARGE SCALE GENOMIC DNA]</scope>
    <source>
        <strain evidence="5 6">FXJ1.1311</strain>
    </source>
</reference>
<sequence>MERVALAVRENVLAIGAGPIGTHVGGSLSATDILVALYFDVLRVRPDEPRWDDRDHFILSKGHASAALYATLAERGFISRDELVTYGRATGRLMAHPTLSVPGVEFATGALGHGLSLGVGLALAAQRALRPNRVFVVLGDGELQEGSVWEAAMSAAHLGVGNLTAIVDRNRLQINGSTEDRMALEPLTDKWRAFGWDVSTVDGHDFAELVPALRDAPGGGRPSVIIADTVKGRGVRHLEHRKQGHFAKLSPEAYERALAALRAVA</sequence>
<evidence type="ECO:0000313" key="6">
    <source>
        <dbReference type="Proteomes" id="UP000316639"/>
    </source>
</evidence>
<name>A0A563ENS2_9PSEU</name>
<dbReference type="Pfam" id="PF00456">
    <property type="entry name" value="Transketolase_N"/>
    <property type="match status" value="1"/>
</dbReference>
<comment type="cofactor">
    <cofactor evidence="1">
        <name>thiamine diphosphate</name>
        <dbReference type="ChEBI" id="CHEBI:58937"/>
    </cofactor>
</comment>
<organism evidence="5 6">
    <name type="scientific">Lentzea tibetensis</name>
    <dbReference type="NCBI Taxonomy" id="2591470"/>
    <lineage>
        <taxon>Bacteria</taxon>
        <taxon>Bacillati</taxon>
        <taxon>Actinomycetota</taxon>
        <taxon>Actinomycetes</taxon>
        <taxon>Pseudonocardiales</taxon>
        <taxon>Pseudonocardiaceae</taxon>
        <taxon>Lentzea</taxon>
    </lineage>
</organism>
<comment type="similarity">
    <text evidence="2">Belongs to the transketolase family.</text>
</comment>
<dbReference type="SUPFAM" id="SSF52518">
    <property type="entry name" value="Thiamin diphosphate-binding fold (THDP-binding)"/>
    <property type="match status" value="1"/>
</dbReference>
<dbReference type="GO" id="GO:0000287">
    <property type="term" value="F:magnesium ion binding"/>
    <property type="evidence" value="ECO:0007669"/>
    <property type="project" value="UniProtKB-ARBA"/>
</dbReference>
<evidence type="ECO:0000259" key="4">
    <source>
        <dbReference type="Pfam" id="PF00456"/>
    </source>
</evidence>
<evidence type="ECO:0000256" key="3">
    <source>
        <dbReference type="ARBA" id="ARBA00023052"/>
    </source>
</evidence>
<dbReference type="AlphaFoldDB" id="A0A563ENS2"/>
<dbReference type="EMBL" id="VOBR01000018">
    <property type="protein sequence ID" value="TWP48937.1"/>
    <property type="molecule type" value="Genomic_DNA"/>
</dbReference>
<dbReference type="Proteomes" id="UP000316639">
    <property type="component" value="Unassembled WGS sequence"/>
</dbReference>